<dbReference type="InterPro" id="IPR002347">
    <property type="entry name" value="SDR_fam"/>
</dbReference>
<dbReference type="RefSeq" id="WP_112431246.1">
    <property type="nucleotide sequence ID" value="NZ_MCIF01000002.1"/>
</dbReference>
<feature type="domain" description="Ketoreductase" evidence="4">
    <location>
        <begin position="13"/>
        <end position="183"/>
    </location>
</feature>
<dbReference type="PRINTS" id="PR00080">
    <property type="entry name" value="SDRFAMILY"/>
</dbReference>
<name>A0A328VJ78_9CHLR</name>
<evidence type="ECO:0000313" key="6">
    <source>
        <dbReference type="Proteomes" id="UP000248706"/>
    </source>
</evidence>
<comment type="caution">
    <text evidence="5">The sequence shown here is derived from an EMBL/GenBank/DDBJ whole genome shotgun (WGS) entry which is preliminary data.</text>
</comment>
<dbReference type="OrthoDB" id="9803333at2"/>
<dbReference type="FunFam" id="3.40.50.720:FF:000084">
    <property type="entry name" value="Short-chain dehydrogenase reductase"/>
    <property type="match status" value="1"/>
</dbReference>
<dbReference type="NCBIfam" id="NF009466">
    <property type="entry name" value="PRK12826.1-2"/>
    <property type="match status" value="1"/>
</dbReference>
<proteinExistence type="inferred from homology"/>
<dbReference type="InterPro" id="IPR050259">
    <property type="entry name" value="SDR"/>
</dbReference>
<dbReference type="PRINTS" id="PR00081">
    <property type="entry name" value="GDHRDH"/>
</dbReference>
<evidence type="ECO:0000313" key="5">
    <source>
        <dbReference type="EMBL" id="RAQ97119.1"/>
    </source>
</evidence>
<dbReference type="Proteomes" id="UP000248706">
    <property type="component" value="Unassembled WGS sequence"/>
</dbReference>
<dbReference type="EMBL" id="MCIF01000002">
    <property type="protein sequence ID" value="RAQ97119.1"/>
    <property type="molecule type" value="Genomic_DNA"/>
</dbReference>
<dbReference type="SUPFAM" id="SSF51735">
    <property type="entry name" value="NAD(P)-binding Rossmann-fold domains"/>
    <property type="match status" value="1"/>
</dbReference>
<dbReference type="CDD" id="cd05233">
    <property type="entry name" value="SDR_c"/>
    <property type="match status" value="1"/>
</dbReference>
<comment type="similarity">
    <text evidence="1 3">Belongs to the short-chain dehydrogenases/reductases (SDR) family.</text>
</comment>
<sequence>MTELLQHLPLAGKRAVVTGASKGIGRAIALALAEAGADVGLCARSSSELEQLATQIEAQGRRCVFTTCDVTDPAQVERMANELRTGLGGVHILVNNAGIAGSHKFLNHPDELWHRLLAVNLTGVYYVCKAFVPTLVEQRYGRIINIASIASRVGGRYIAAYTASKHGVLGLTRALAVELLPYNITVNAICPSYVNTPMTDASVSNIMARTGMSEEQARQSLARSSPQNRLIEPEEVAAIAVFLALDSSKGINGQAINIDGGGVMS</sequence>
<dbReference type="AlphaFoldDB" id="A0A328VJ78"/>
<dbReference type="InterPro" id="IPR036291">
    <property type="entry name" value="NAD(P)-bd_dom_sf"/>
</dbReference>
<dbReference type="GO" id="GO:0032787">
    <property type="term" value="P:monocarboxylic acid metabolic process"/>
    <property type="evidence" value="ECO:0007669"/>
    <property type="project" value="UniProtKB-ARBA"/>
</dbReference>
<evidence type="ECO:0000259" key="4">
    <source>
        <dbReference type="SMART" id="SM00822"/>
    </source>
</evidence>
<dbReference type="Pfam" id="PF00106">
    <property type="entry name" value="adh_short"/>
    <property type="match status" value="1"/>
</dbReference>
<dbReference type="GO" id="GO:0016491">
    <property type="term" value="F:oxidoreductase activity"/>
    <property type="evidence" value="ECO:0007669"/>
    <property type="project" value="UniProtKB-KW"/>
</dbReference>
<evidence type="ECO:0000256" key="3">
    <source>
        <dbReference type="RuleBase" id="RU000363"/>
    </source>
</evidence>
<dbReference type="Gene3D" id="3.40.50.720">
    <property type="entry name" value="NAD(P)-binding Rossmann-like Domain"/>
    <property type="match status" value="1"/>
</dbReference>
<dbReference type="PANTHER" id="PTHR42879:SF2">
    <property type="entry name" value="3-OXOACYL-[ACYL-CARRIER-PROTEIN] REDUCTASE FABG"/>
    <property type="match status" value="1"/>
</dbReference>
<gene>
    <name evidence="5" type="ORF">A4R35_16390</name>
</gene>
<evidence type="ECO:0000256" key="2">
    <source>
        <dbReference type="ARBA" id="ARBA00023002"/>
    </source>
</evidence>
<dbReference type="PROSITE" id="PS00061">
    <property type="entry name" value="ADH_SHORT"/>
    <property type="match status" value="1"/>
</dbReference>
<dbReference type="InterPro" id="IPR020904">
    <property type="entry name" value="Sc_DH/Rdtase_CS"/>
</dbReference>
<dbReference type="PANTHER" id="PTHR42879">
    <property type="entry name" value="3-OXOACYL-(ACYL-CARRIER-PROTEIN) REDUCTASE"/>
    <property type="match status" value="1"/>
</dbReference>
<evidence type="ECO:0000256" key="1">
    <source>
        <dbReference type="ARBA" id="ARBA00006484"/>
    </source>
</evidence>
<protein>
    <recommendedName>
        <fullName evidence="4">Ketoreductase domain-containing protein</fullName>
    </recommendedName>
</protein>
<reference evidence="5 6" key="1">
    <citation type="submission" date="2016-08" db="EMBL/GenBank/DDBJ databases">
        <title>Analysis of Carbohydrate Active Enzymes in Thermogemmatispora T81 Reveals Carbohydrate Degradation Ability.</title>
        <authorList>
            <person name="Tomazini A."/>
            <person name="Lal S."/>
            <person name="Stott M."/>
            <person name="Henrissat B."/>
            <person name="Polikarpov I."/>
            <person name="Sparling R."/>
            <person name="Levin D.B."/>
        </authorList>
    </citation>
    <scope>NUCLEOTIDE SEQUENCE [LARGE SCALE GENOMIC DNA]</scope>
    <source>
        <strain evidence="5 6">T81</strain>
    </source>
</reference>
<dbReference type="InterPro" id="IPR057326">
    <property type="entry name" value="KR_dom"/>
</dbReference>
<accession>A0A328VJ78</accession>
<dbReference type="SMART" id="SM00822">
    <property type="entry name" value="PKS_KR"/>
    <property type="match status" value="1"/>
</dbReference>
<keyword evidence="2" id="KW-0560">Oxidoreductase</keyword>
<organism evidence="5 6">
    <name type="scientific">Thermogemmatispora tikiterensis</name>
    <dbReference type="NCBI Taxonomy" id="1825093"/>
    <lineage>
        <taxon>Bacteria</taxon>
        <taxon>Bacillati</taxon>
        <taxon>Chloroflexota</taxon>
        <taxon>Ktedonobacteria</taxon>
        <taxon>Thermogemmatisporales</taxon>
        <taxon>Thermogemmatisporaceae</taxon>
        <taxon>Thermogemmatispora</taxon>
    </lineage>
</organism>
<keyword evidence="6" id="KW-1185">Reference proteome</keyword>